<dbReference type="RefSeq" id="XP_041286740.1">
    <property type="nucleotide sequence ID" value="XM_041430186.1"/>
</dbReference>
<reference evidence="1" key="1">
    <citation type="journal article" date="2020" name="New Phytol.">
        <title>Comparative genomics reveals dynamic genome evolution in host specialist ectomycorrhizal fungi.</title>
        <authorList>
            <person name="Lofgren L.A."/>
            <person name="Nguyen N.H."/>
            <person name="Vilgalys R."/>
            <person name="Ruytinx J."/>
            <person name="Liao H.L."/>
            <person name="Branco S."/>
            <person name="Kuo A."/>
            <person name="LaButti K."/>
            <person name="Lipzen A."/>
            <person name="Andreopoulos W."/>
            <person name="Pangilinan J."/>
            <person name="Riley R."/>
            <person name="Hundley H."/>
            <person name="Na H."/>
            <person name="Barry K."/>
            <person name="Grigoriev I.V."/>
            <person name="Stajich J.E."/>
            <person name="Kennedy P.G."/>
        </authorList>
    </citation>
    <scope>NUCLEOTIDE SEQUENCE</scope>
    <source>
        <strain evidence="1">FC423</strain>
    </source>
</reference>
<feature type="non-terminal residue" evidence="1">
    <location>
        <position position="1"/>
    </location>
</feature>
<dbReference type="OrthoDB" id="3050185at2759"/>
<keyword evidence="2" id="KW-1185">Reference proteome</keyword>
<evidence type="ECO:0000313" key="1">
    <source>
        <dbReference type="EMBL" id="KAG2091995.1"/>
    </source>
</evidence>
<dbReference type="Proteomes" id="UP000823399">
    <property type="component" value="Unassembled WGS sequence"/>
</dbReference>
<sequence length="126" mass="14372">LRTKAVVPVLLGASIPRNDRSEEEYKRYCRTMLLLFTSWCSFTELKGEHTTWHEAFEAYEFSPELQSIINNMNVENECKDARDMHAAKVHEKCARPYMFGSAANNGDAENEDVSVFDEAIFADASL</sequence>
<feature type="non-terminal residue" evidence="1">
    <location>
        <position position="126"/>
    </location>
</feature>
<name>A0A9P7EW82_9AGAM</name>
<protein>
    <submittedName>
        <fullName evidence="1">Uncharacterized protein</fullName>
    </submittedName>
</protein>
<comment type="caution">
    <text evidence="1">The sequence shown here is derived from an EMBL/GenBank/DDBJ whole genome shotgun (WGS) entry which is preliminary data.</text>
</comment>
<dbReference type="EMBL" id="JABBWM010000093">
    <property type="protein sequence ID" value="KAG2091995.1"/>
    <property type="molecule type" value="Genomic_DNA"/>
</dbReference>
<accession>A0A9P7EW82</accession>
<dbReference type="GeneID" id="64692445"/>
<evidence type="ECO:0000313" key="2">
    <source>
        <dbReference type="Proteomes" id="UP000823399"/>
    </source>
</evidence>
<gene>
    <name evidence="1" type="ORF">F5147DRAFT_537571</name>
</gene>
<proteinExistence type="predicted"/>
<dbReference type="AlphaFoldDB" id="A0A9P7EW82"/>
<organism evidence="1 2">
    <name type="scientific">Suillus discolor</name>
    <dbReference type="NCBI Taxonomy" id="1912936"/>
    <lineage>
        <taxon>Eukaryota</taxon>
        <taxon>Fungi</taxon>
        <taxon>Dikarya</taxon>
        <taxon>Basidiomycota</taxon>
        <taxon>Agaricomycotina</taxon>
        <taxon>Agaricomycetes</taxon>
        <taxon>Agaricomycetidae</taxon>
        <taxon>Boletales</taxon>
        <taxon>Suillineae</taxon>
        <taxon>Suillaceae</taxon>
        <taxon>Suillus</taxon>
    </lineage>
</organism>